<dbReference type="SUPFAM" id="SSF160443">
    <property type="entry name" value="SMR domain-like"/>
    <property type="match status" value="1"/>
</dbReference>
<dbReference type="Proteomes" id="UP000245609">
    <property type="component" value="Unassembled WGS sequence"/>
</dbReference>
<protein>
    <recommendedName>
        <fullName evidence="1">Smr domain-containing protein</fullName>
    </recommendedName>
</protein>
<dbReference type="GO" id="GO:0004519">
    <property type="term" value="F:endonuclease activity"/>
    <property type="evidence" value="ECO:0007669"/>
    <property type="project" value="TreeGrafter"/>
</dbReference>
<evidence type="ECO:0000313" key="2">
    <source>
        <dbReference type="EMBL" id="PVV01905.1"/>
    </source>
</evidence>
<organism evidence="2 3">
    <name type="scientific">Smittium megazygosporum</name>
    <dbReference type="NCBI Taxonomy" id="133381"/>
    <lineage>
        <taxon>Eukaryota</taxon>
        <taxon>Fungi</taxon>
        <taxon>Fungi incertae sedis</taxon>
        <taxon>Zoopagomycota</taxon>
        <taxon>Kickxellomycotina</taxon>
        <taxon>Harpellomycetes</taxon>
        <taxon>Harpellales</taxon>
        <taxon>Legeriomycetaceae</taxon>
        <taxon>Smittium</taxon>
    </lineage>
</organism>
<sequence>MNLENNFELADKKSQVFEFICAIFPHYEPSVLEQIINEKLSTIIPEIKTSPDSNCFDFDQELLILRVEEEVNQLYNQSYQGNNSIIAFDSTNGKVMDNRALTKIISRKNSPILIEKTNPKTRSKKNAKSTALTRGLQNIPGFNFSEYDFDQIELNFLIQAFPFVSEQKLSYLYHSNNCDVDLVSEIILDGSSASKTQMPKEKHKYSAVASFSVGKGNRSIKLDHQENQTSLAPKPKSELQLNKEKENLNLNYNNRKHLPLLAKKTKRVPINKTELDKMVAQLSQLFDDVKPKKIKDICSKSRTLDEAANRVLVFKQNQVSRLRDSQDGQRFDSQDGTKQKKTNWVKLSPSISFVNSESSNSKVAVKDNTDIGLLMKYKDIFNENRVFTSEDFEISATSLKSELASEAKQFVLENGIYNSKWKDIVGYLLSKRNLCYEKATDSFKKRKNAGMNSGISVFYSEQGRSFDLQLKIWRMREAYGLVELAKNRAQDPNFVDLHSLYLEESVHIARNELKNWYGTETEGVPKPRSVLKIVTGLGSHSKGGKSILNQVIGRILSAEGWKYMSDDGIFFISGQERRVMLKK</sequence>
<dbReference type="PANTHER" id="PTHR46535:SF1">
    <property type="entry name" value="NEDD4-BINDING PROTEIN 2"/>
    <property type="match status" value="1"/>
</dbReference>
<dbReference type="EMBL" id="MBFS01000717">
    <property type="protein sequence ID" value="PVV01905.1"/>
    <property type="molecule type" value="Genomic_DNA"/>
</dbReference>
<dbReference type="PANTHER" id="PTHR46535">
    <property type="entry name" value="NEDD4-BINDING PROTEIN 2"/>
    <property type="match status" value="1"/>
</dbReference>
<evidence type="ECO:0000313" key="3">
    <source>
        <dbReference type="Proteomes" id="UP000245609"/>
    </source>
</evidence>
<dbReference type="InterPro" id="IPR036063">
    <property type="entry name" value="Smr_dom_sf"/>
</dbReference>
<dbReference type="InterPro" id="IPR052772">
    <property type="entry name" value="Endo/PolyKinase_Domain-Protein"/>
</dbReference>
<feature type="domain" description="Smr" evidence="1">
    <location>
        <begin position="495"/>
        <end position="563"/>
    </location>
</feature>
<keyword evidence="3" id="KW-1185">Reference proteome</keyword>
<dbReference type="GO" id="GO:0005634">
    <property type="term" value="C:nucleus"/>
    <property type="evidence" value="ECO:0007669"/>
    <property type="project" value="TreeGrafter"/>
</dbReference>
<dbReference type="Gene3D" id="3.30.1370.110">
    <property type="match status" value="1"/>
</dbReference>
<dbReference type="PROSITE" id="PS50828">
    <property type="entry name" value="SMR"/>
    <property type="match status" value="1"/>
</dbReference>
<comment type="caution">
    <text evidence="2">The sequence shown here is derived from an EMBL/GenBank/DDBJ whole genome shotgun (WGS) entry which is preliminary data.</text>
</comment>
<dbReference type="AlphaFoldDB" id="A0A2T9ZBG6"/>
<dbReference type="STRING" id="133381.A0A2T9ZBG6"/>
<dbReference type="OrthoDB" id="3231855at2759"/>
<reference evidence="2 3" key="1">
    <citation type="journal article" date="2018" name="MBio">
        <title>Comparative Genomics Reveals the Core Gene Toolbox for the Fungus-Insect Symbiosis.</title>
        <authorList>
            <person name="Wang Y."/>
            <person name="Stata M."/>
            <person name="Wang W."/>
            <person name="Stajich J.E."/>
            <person name="White M.M."/>
            <person name="Moncalvo J.M."/>
        </authorList>
    </citation>
    <scope>NUCLEOTIDE SEQUENCE [LARGE SCALE GENOMIC DNA]</scope>
    <source>
        <strain evidence="2 3">SC-DP-2</strain>
    </source>
</reference>
<dbReference type="InterPro" id="IPR002625">
    <property type="entry name" value="Smr_dom"/>
</dbReference>
<name>A0A2T9ZBG6_9FUNG</name>
<gene>
    <name evidence="2" type="ORF">BB560_003659</name>
</gene>
<accession>A0A2T9ZBG6</accession>
<proteinExistence type="predicted"/>
<evidence type="ECO:0000259" key="1">
    <source>
        <dbReference type="PROSITE" id="PS50828"/>
    </source>
</evidence>